<dbReference type="Proteomes" id="UP000006643">
    <property type="component" value="Unassembled WGS sequence"/>
</dbReference>
<dbReference type="KEGG" id="pif:PITG_14494"/>
<accession>D0NPZ9</accession>
<protein>
    <submittedName>
        <fullName evidence="1">Uncharacterized protein</fullName>
    </submittedName>
</protein>
<keyword evidence="2" id="KW-1185">Reference proteome</keyword>
<evidence type="ECO:0000313" key="1">
    <source>
        <dbReference type="EMBL" id="EEY62711.1"/>
    </source>
</evidence>
<dbReference type="GeneID" id="9474125"/>
<sequence length="285" mass="33223">MCNFIKSNVEQCKLARNKERCGKHAIIIDREEIIVGETNMIEEMSPQPNTPAIADAARTPAPLAIKPVEISNIDVSKVPELDESIIAPVIADSVFFFEQYIETDSNAYFGGYRYCFYVQKGNKILRHFYCKSEQMMINIPIMIDELDVAQNCVSKKIYDHRLYDLCCLMKWSWFNDNNNTWNLASMLYKKQHVDLGLMRKTYLLFNDWETSNPIEYNKWKAEYEPKEIKENKEKKDKKGDDVTVPHFPKLHIYYETGELPPIFDYSTSLSRTTLLTSCKAEMETT</sequence>
<dbReference type="HOGENOM" id="CLU_781837_0_0_1"/>
<gene>
    <name evidence="1" type="ORF">PITG_14494</name>
</gene>
<dbReference type="InParanoid" id="D0NPZ9"/>
<name>D0NPZ9_PHYIT</name>
<dbReference type="EMBL" id="DS028151">
    <property type="protein sequence ID" value="EEY62711.1"/>
    <property type="molecule type" value="Genomic_DNA"/>
</dbReference>
<dbReference type="VEuPathDB" id="FungiDB:PITG_14494"/>
<reference evidence="2" key="1">
    <citation type="journal article" date="2009" name="Nature">
        <title>Genome sequence and analysis of the Irish potato famine pathogen Phytophthora infestans.</title>
        <authorList>
            <consortium name="The Broad Institute Genome Sequencing Platform"/>
            <person name="Haas B.J."/>
            <person name="Kamoun S."/>
            <person name="Zody M.C."/>
            <person name="Jiang R.H."/>
            <person name="Handsaker R.E."/>
            <person name="Cano L.M."/>
            <person name="Grabherr M."/>
            <person name="Kodira C.D."/>
            <person name="Raffaele S."/>
            <person name="Torto-Alalibo T."/>
            <person name="Bozkurt T.O."/>
            <person name="Ah-Fong A.M."/>
            <person name="Alvarado L."/>
            <person name="Anderson V.L."/>
            <person name="Armstrong M.R."/>
            <person name="Avrova A."/>
            <person name="Baxter L."/>
            <person name="Beynon J."/>
            <person name="Boevink P.C."/>
            <person name="Bollmann S.R."/>
            <person name="Bos J.I."/>
            <person name="Bulone V."/>
            <person name="Cai G."/>
            <person name="Cakir C."/>
            <person name="Carrington J.C."/>
            <person name="Chawner M."/>
            <person name="Conti L."/>
            <person name="Costanzo S."/>
            <person name="Ewan R."/>
            <person name="Fahlgren N."/>
            <person name="Fischbach M.A."/>
            <person name="Fugelstad J."/>
            <person name="Gilroy E.M."/>
            <person name="Gnerre S."/>
            <person name="Green P.J."/>
            <person name="Grenville-Briggs L.J."/>
            <person name="Griffith J."/>
            <person name="Grunwald N.J."/>
            <person name="Horn K."/>
            <person name="Horner N.R."/>
            <person name="Hu C.H."/>
            <person name="Huitema E."/>
            <person name="Jeong D.H."/>
            <person name="Jones A.M."/>
            <person name="Jones J.D."/>
            <person name="Jones R.W."/>
            <person name="Karlsson E.K."/>
            <person name="Kunjeti S.G."/>
            <person name="Lamour K."/>
            <person name="Liu Z."/>
            <person name="Ma L."/>
            <person name="Maclean D."/>
            <person name="Chibucos M.C."/>
            <person name="McDonald H."/>
            <person name="McWalters J."/>
            <person name="Meijer H.J."/>
            <person name="Morgan W."/>
            <person name="Morris P.F."/>
            <person name="Munro C.A."/>
            <person name="O'Neill K."/>
            <person name="Ospina-Giraldo M."/>
            <person name="Pinzon A."/>
            <person name="Pritchard L."/>
            <person name="Ramsahoye B."/>
            <person name="Ren Q."/>
            <person name="Restrepo S."/>
            <person name="Roy S."/>
            <person name="Sadanandom A."/>
            <person name="Savidor A."/>
            <person name="Schornack S."/>
            <person name="Schwartz D.C."/>
            <person name="Schumann U.D."/>
            <person name="Schwessinger B."/>
            <person name="Seyer L."/>
            <person name="Sharpe T."/>
            <person name="Silvar C."/>
            <person name="Song J."/>
            <person name="Studholme D.J."/>
            <person name="Sykes S."/>
            <person name="Thines M."/>
            <person name="van de Vondervoort P.J."/>
            <person name="Phuntumart V."/>
            <person name="Wawra S."/>
            <person name="Weide R."/>
            <person name="Win J."/>
            <person name="Young C."/>
            <person name="Zhou S."/>
            <person name="Fry W."/>
            <person name="Meyers B.C."/>
            <person name="van West P."/>
            <person name="Ristaino J."/>
            <person name="Govers F."/>
            <person name="Birch P.R."/>
            <person name="Whisson S.C."/>
            <person name="Judelson H.S."/>
            <person name="Nusbaum C."/>
        </authorList>
    </citation>
    <scope>NUCLEOTIDE SEQUENCE [LARGE SCALE GENOMIC DNA]</scope>
    <source>
        <strain evidence="2">T30-4</strain>
    </source>
</reference>
<dbReference type="AlphaFoldDB" id="D0NPZ9"/>
<dbReference type="OrthoDB" id="122495at2759"/>
<proteinExistence type="predicted"/>
<dbReference type="RefSeq" id="XP_002898953.1">
    <property type="nucleotide sequence ID" value="XM_002898907.1"/>
</dbReference>
<dbReference type="OMA" id="NDWETSN"/>
<organism evidence="1 2">
    <name type="scientific">Phytophthora infestans (strain T30-4)</name>
    <name type="common">Potato late blight agent</name>
    <dbReference type="NCBI Taxonomy" id="403677"/>
    <lineage>
        <taxon>Eukaryota</taxon>
        <taxon>Sar</taxon>
        <taxon>Stramenopiles</taxon>
        <taxon>Oomycota</taxon>
        <taxon>Peronosporomycetes</taxon>
        <taxon>Peronosporales</taxon>
        <taxon>Peronosporaceae</taxon>
        <taxon>Phytophthora</taxon>
    </lineage>
</organism>
<evidence type="ECO:0000313" key="2">
    <source>
        <dbReference type="Proteomes" id="UP000006643"/>
    </source>
</evidence>